<dbReference type="GO" id="GO:0016787">
    <property type="term" value="F:hydrolase activity"/>
    <property type="evidence" value="ECO:0007669"/>
    <property type="project" value="UniProtKB-KW"/>
</dbReference>
<dbReference type="PANTHER" id="PTHR34353">
    <property type="entry name" value="CRISPR-ASSOCIATED ENDONUCLEASE CAS1 1"/>
    <property type="match status" value="1"/>
</dbReference>
<organism evidence="9 10">
    <name type="scientific">Sphingomonas carotinifaciens</name>
    <dbReference type="NCBI Taxonomy" id="1166323"/>
    <lineage>
        <taxon>Bacteria</taxon>
        <taxon>Pseudomonadati</taxon>
        <taxon>Pseudomonadota</taxon>
        <taxon>Alphaproteobacteria</taxon>
        <taxon>Sphingomonadales</taxon>
        <taxon>Sphingomonadaceae</taxon>
        <taxon>Sphingomonas</taxon>
    </lineage>
</organism>
<keyword evidence="6 8" id="KW-0051">Antiviral defense</keyword>
<keyword evidence="4 8" id="KW-0378">Hydrolase</keyword>
<name>A0A1G7R5G5_9SPHN</name>
<evidence type="ECO:0000256" key="6">
    <source>
        <dbReference type="ARBA" id="ARBA00023118"/>
    </source>
</evidence>
<dbReference type="Gene3D" id="3.100.10.20">
    <property type="entry name" value="CRISPR-associated endonuclease Cas1, N-terminal domain"/>
    <property type="match status" value="1"/>
</dbReference>
<dbReference type="InterPro" id="IPR042206">
    <property type="entry name" value="CRISPR-assoc_Cas1_C"/>
</dbReference>
<dbReference type="Gene3D" id="1.20.120.920">
    <property type="entry name" value="CRISPR-associated endonuclease Cas1, C-terminal domain"/>
    <property type="match status" value="1"/>
</dbReference>
<dbReference type="GO" id="GO:0003677">
    <property type="term" value="F:DNA binding"/>
    <property type="evidence" value="ECO:0007669"/>
    <property type="project" value="UniProtKB-KW"/>
</dbReference>
<dbReference type="HAMAP" id="MF_01470">
    <property type="entry name" value="Cas1"/>
    <property type="match status" value="1"/>
</dbReference>
<dbReference type="GO" id="GO:0043571">
    <property type="term" value="P:maintenance of CRISPR repeat elements"/>
    <property type="evidence" value="ECO:0007669"/>
    <property type="project" value="UniProtKB-UniRule"/>
</dbReference>
<evidence type="ECO:0000313" key="9">
    <source>
        <dbReference type="EMBL" id="SDG05210.1"/>
    </source>
</evidence>
<evidence type="ECO:0000256" key="7">
    <source>
        <dbReference type="ARBA" id="ARBA00023125"/>
    </source>
</evidence>
<dbReference type="NCBIfam" id="TIGR03638">
    <property type="entry name" value="cas1_ECOLI"/>
    <property type="match status" value="1"/>
</dbReference>
<dbReference type="GO" id="GO:0051607">
    <property type="term" value="P:defense response to virus"/>
    <property type="evidence" value="ECO:0007669"/>
    <property type="project" value="UniProtKB-UniRule"/>
</dbReference>
<dbReference type="Pfam" id="PF01867">
    <property type="entry name" value="Cas_Cas1"/>
    <property type="match status" value="1"/>
</dbReference>
<keyword evidence="3 8" id="KW-0255">Endonuclease</keyword>
<dbReference type="EMBL" id="FNBI01000010">
    <property type="protein sequence ID" value="SDG05210.1"/>
    <property type="molecule type" value="Genomic_DNA"/>
</dbReference>
<comment type="similarity">
    <text evidence="8">Belongs to the CRISPR-associated endonuclease Cas1 family.</text>
</comment>
<evidence type="ECO:0000313" key="10">
    <source>
        <dbReference type="Proteomes" id="UP000323502"/>
    </source>
</evidence>
<comment type="cofactor">
    <cofactor evidence="8">
        <name>Mg(2+)</name>
        <dbReference type="ChEBI" id="CHEBI:18420"/>
    </cofactor>
    <cofactor evidence="8">
        <name>Mn(2+)</name>
        <dbReference type="ChEBI" id="CHEBI:29035"/>
    </cofactor>
</comment>
<dbReference type="InterPro" id="IPR019851">
    <property type="entry name" value="CRISPR-assoc_Cas1_ECOLI"/>
</dbReference>
<keyword evidence="7 8" id="KW-0238">DNA-binding</keyword>
<evidence type="ECO:0000256" key="3">
    <source>
        <dbReference type="ARBA" id="ARBA00022759"/>
    </source>
</evidence>
<evidence type="ECO:0000256" key="8">
    <source>
        <dbReference type="HAMAP-Rule" id="MF_01470"/>
    </source>
</evidence>
<dbReference type="InterPro" id="IPR042211">
    <property type="entry name" value="CRISPR-assoc_Cas1_N"/>
</dbReference>
<evidence type="ECO:0000256" key="5">
    <source>
        <dbReference type="ARBA" id="ARBA00022842"/>
    </source>
</evidence>
<evidence type="ECO:0000256" key="4">
    <source>
        <dbReference type="ARBA" id="ARBA00022801"/>
    </source>
</evidence>
<feature type="binding site" evidence="8">
    <location>
        <position position="229"/>
    </location>
    <ligand>
        <name>Mn(2+)</name>
        <dbReference type="ChEBI" id="CHEBI:29035"/>
    </ligand>
</feature>
<sequence>MLSGRLGLERARIPHADRQGLVWLDRGRLEVENGCLRFVTAGGGDLVAGDYQIPYHAISIVLLGPGSSVTHDALRLLARHGCALAAIGDGAVRFYTAPPLMPDSSALARAQVRRWADPKLRMETARAMYAMRFGEIVRTRDITVLRGQEGARIKRAYVLAAERHGIPWHGRRYDRENPEAGDLANQAINHAGSAMTAAAAVAVAATGAIPQLGFVHEDSGQSFVLDIADLYRHDVLLDIAFGAVREARARGAAPIERLVRKRAALLFRQRALIPGMIDRIKTLLMPGGVPAEAAPPDAGDGGAVTLDREAG</sequence>
<dbReference type="InterPro" id="IPR050646">
    <property type="entry name" value="Cas1"/>
</dbReference>
<dbReference type="GO" id="GO:0004520">
    <property type="term" value="F:DNA endonuclease activity"/>
    <property type="evidence" value="ECO:0007669"/>
    <property type="project" value="InterPro"/>
</dbReference>
<keyword evidence="10" id="KW-1185">Reference proteome</keyword>
<dbReference type="InterPro" id="IPR002729">
    <property type="entry name" value="CRISPR-assoc_Cas1"/>
</dbReference>
<gene>
    <name evidence="8" type="primary">cas1</name>
    <name evidence="9" type="ORF">SAMN05216557_11029</name>
</gene>
<feature type="binding site" evidence="8">
    <location>
        <position position="216"/>
    </location>
    <ligand>
        <name>Mn(2+)</name>
        <dbReference type="ChEBI" id="CHEBI:29035"/>
    </ligand>
</feature>
<dbReference type="Proteomes" id="UP000323502">
    <property type="component" value="Unassembled WGS sequence"/>
</dbReference>
<dbReference type="EC" id="3.1.-.-" evidence="8"/>
<evidence type="ECO:0000256" key="2">
    <source>
        <dbReference type="ARBA" id="ARBA00022723"/>
    </source>
</evidence>
<keyword evidence="8" id="KW-0464">Manganese</keyword>
<protein>
    <recommendedName>
        <fullName evidence="8">CRISPR-associated endonuclease Cas1</fullName>
        <ecNumber evidence="8">3.1.-.-</ecNumber>
    </recommendedName>
</protein>
<feature type="binding site" evidence="8">
    <location>
        <position position="149"/>
    </location>
    <ligand>
        <name>Mn(2+)</name>
        <dbReference type="ChEBI" id="CHEBI:29035"/>
    </ligand>
</feature>
<accession>A0A1G7R5G5</accession>
<dbReference type="AlphaFoldDB" id="A0A1G7R5G5"/>
<dbReference type="GO" id="GO:0046872">
    <property type="term" value="F:metal ion binding"/>
    <property type="evidence" value="ECO:0007669"/>
    <property type="project" value="UniProtKB-UniRule"/>
</dbReference>
<evidence type="ECO:0000256" key="1">
    <source>
        <dbReference type="ARBA" id="ARBA00022722"/>
    </source>
</evidence>
<proteinExistence type="inferred from homology"/>
<dbReference type="PANTHER" id="PTHR34353:SF3">
    <property type="entry name" value="CRISPR-ASSOCIATED ENDONUCLEASE CAS1"/>
    <property type="match status" value="1"/>
</dbReference>
<keyword evidence="1 8" id="KW-0540">Nuclease</keyword>
<comment type="subunit">
    <text evidence="8">Homodimer, forms a heterotetramer with a Cas2 homodimer.</text>
</comment>
<keyword evidence="2 8" id="KW-0479">Metal-binding</keyword>
<dbReference type="RefSeq" id="WP_235904162.1">
    <property type="nucleotide sequence ID" value="NZ_FNBI01000010.1"/>
</dbReference>
<comment type="function">
    <text evidence="8">CRISPR (clustered regularly interspaced short palindromic repeat), is an adaptive immune system that provides protection against mobile genetic elements (viruses, transposable elements and conjugative plasmids). CRISPR clusters contain spacers, sequences complementary to antecedent mobile elements, and target invading nucleic acids. CRISPR clusters are transcribed and processed into CRISPR RNA (crRNA). Acts as a dsDNA endonuclease. Involved in the integration of spacer DNA into the CRISPR cassette.</text>
</comment>
<reference evidence="9 10" key="1">
    <citation type="submission" date="2016-10" db="EMBL/GenBank/DDBJ databases">
        <authorList>
            <person name="Varghese N."/>
            <person name="Submissions S."/>
        </authorList>
    </citation>
    <scope>NUCLEOTIDE SEQUENCE [LARGE SCALE GENOMIC DNA]</scope>
    <source>
        <strain evidence="9 10">S7-754</strain>
    </source>
</reference>
<keyword evidence="5 8" id="KW-0460">Magnesium</keyword>